<proteinExistence type="predicted"/>
<evidence type="ECO:0000313" key="1">
    <source>
        <dbReference type="EMBL" id="CAD8995090.1"/>
    </source>
</evidence>
<dbReference type="EMBL" id="HBGA01015865">
    <property type="protein sequence ID" value="CAD8995090.1"/>
    <property type="molecule type" value="Transcribed_RNA"/>
</dbReference>
<accession>A0A7S1HY72</accession>
<gene>
    <name evidence="1" type="ORF">EGYM00392_LOCUS6145</name>
</gene>
<name>A0A7S1HY72_9EUGL</name>
<sequence>MKVSGRPFGEDVTHVCGIGYLPKLASCPDRALKGACRVCAVLGVPMFFVGVPPCLCNAKEPVLRAPGDRTASIWSFSVHRTLGGGGGGSAYWRLSLASHTS</sequence>
<protein>
    <submittedName>
        <fullName evidence="1">Uncharacterized protein</fullName>
    </submittedName>
</protein>
<organism evidence="1">
    <name type="scientific">Eutreptiella gymnastica</name>
    <dbReference type="NCBI Taxonomy" id="73025"/>
    <lineage>
        <taxon>Eukaryota</taxon>
        <taxon>Discoba</taxon>
        <taxon>Euglenozoa</taxon>
        <taxon>Euglenida</taxon>
        <taxon>Spirocuta</taxon>
        <taxon>Euglenophyceae</taxon>
        <taxon>Eutreptiales</taxon>
        <taxon>Eutreptiaceae</taxon>
        <taxon>Eutreptiella</taxon>
    </lineage>
</organism>
<reference evidence="1" key="1">
    <citation type="submission" date="2021-01" db="EMBL/GenBank/DDBJ databases">
        <authorList>
            <person name="Corre E."/>
            <person name="Pelletier E."/>
            <person name="Niang G."/>
            <person name="Scheremetjew M."/>
            <person name="Finn R."/>
            <person name="Kale V."/>
            <person name="Holt S."/>
            <person name="Cochrane G."/>
            <person name="Meng A."/>
            <person name="Brown T."/>
            <person name="Cohen L."/>
        </authorList>
    </citation>
    <scope>NUCLEOTIDE SEQUENCE</scope>
    <source>
        <strain evidence="1">NIES-381</strain>
    </source>
</reference>
<dbReference type="AlphaFoldDB" id="A0A7S1HY72"/>